<dbReference type="AlphaFoldDB" id="A0A2A5T6H5"/>
<dbReference type="InterPro" id="IPR029017">
    <property type="entry name" value="Enolase-like_N"/>
</dbReference>
<evidence type="ECO:0000256" key="6">
    <source>
        <dbReference type="ARBA" id="ARBA00022525"/>
    </source>
</evidence>
<dbReference type="Gene3D" id="3.30.390.10">
    <property type="entry name" value="Enolase-like, N-terminal domain"/>
    <property type="match status" value="1"/>
</dbReference>
<dbReference type="EC" id="4.2.1.11" evidence="3 12"/>
<evidence type="ECO:0000256" key="4">
    <source>
        <dbReference type="ARBA" id="ARBA00017068"/>
    </source>
</evidence>
<dbReference type="GO" id="GO:0000287">
    <property type="term" value="F:magnesium ion binding"/>
    <property type="evidence" value="ECO:0007669"/>
    <property type="project" value="UniProtKB-UniRule"/>
</dbReference>
<dbReference type="NCBIfam" id="TIGR01060">
    <property type="entry name" value="eno"/>
    <property type="match status" value="1"/>
</dbReference>
<dbReference type="Proteomes" id="UP000219020">
    <property type="component" value="Unassembled WGS sequence"/>
</dbReference>
<dbReference type="FunFam" id="3.20.20.120:FF:000001">
    <property type="entry name" value="Enolase"/>
    <property type="match status" value="1"/>
</dbReference>
<keyword evidence="6 12" id="KW-0964">Secreted</keyword>
<feature type="binding site" evidence="12 15">
    <location>
        <position position="291"/>
    </location>
    <ligand>
        <name>Mg(2+)</name>
        <dbReference type="ChEBI" id="CHEBI:18420"/>
    </ligand>
</feature>
<dbReference type="CDD" id="cd03313">
    <property type="entry name" value="enolase"/>
    <property type="match status" value="1"/>
</dbReference>
<dbReference type="SFLD" id="SFLDF00002">
    <property type="entry name" value="enolase"/>
    <property type="match status" value="1"/>
</dbReference>
<dbReference type="GO" id="GO:0004634">
    <property type="term" value="F:phosphopyruvate hydratase activity"/>
    <property type="evidence" value="ECO:0007669"/>
    <property type="project" value="UniProtKB-UniRule"/>
</dbReference>
<dbReference type="EMBL" id="NBYY01000009">
    <property type="protein sequence ID" value="PCS23690.1"/>
    <property type="molecule type" value="Genomic_DNA"/>
</dbReference>
<evidence type="ECO:0000256" key="15">
    <source>
        <dbReference type="PIRSR" id="PIRSR001400-3"/>
    </source>
</evidence>
<evidence type="ECO:0000256" key="2">
    <source>
        <dbReference type="ARBA" id="ARBA00009604"/>
    </source>
</evidence>
<dbReference type="InterPro" id="IPR020810">
    <property type="entry name" value="Enolase_C"/>
</dbReference>
<feature type="active site" description="Proton donor" evidence="12 13">
    <location>
        <position position="209"/>
    </location>
</feature>
<feature type="domain" description="Enolase N-terminal" evidence="17">
    <location>
        <begin position="4"/>
        <end position="134"/>
    </location>
</feature>
<keyword evidence="10 12" id="KW-0456">Lyase</keyword>
<reference evidence="19" key="1">
    <citation type="submission" date="2017-04" db="EMBL/GenBank/DDBJ databases">
        <title>Genome evolution of the luminous symbionts of deep sea anglerfish.</title>
        <authorList>
            <person name="Hendry T.A."/>
        </authorList>
    </citation>
    <scope>NUCLEOTIDE SEQUENCE [LARGE SCALE GENOMIC DNA]</scope>
</reference>
<feature type="domain" description="Enolase C-terminal TIM barrel" evidence="16">
    <location>
        <begin position="143"/>
        <end position="431"/>
    </location>
</feature>
<feature type="binding site" evidence="14">
    <location>
        <begin position="370"/>
        <end position="373"/>
    </location>
    <ligand>
        <name>substrate</name>
    </ligand>
</feature>
<evidence type="ECO:0000256" key="13">
    <source>
        <dbReference type="PIRSR" id="PIRSR001400-1"/>
    </source>
</evidence>
<dbReference type="SMART" id="SM01192">
    <property type="entry name" value="Enolase_C"/>
    <property type="match status" value="1"/>
</dbReference>
<dbReference type="Pfam" id="PF00113">
    <property type="entry name" value="Enolase_C"/>
    <property type="match status" value="1"/>
</dbReference>
<comment type="subunit">
    <text evidence="12">Component of the RNA degradosome, a multiprotein complex involved in RNA processing and mRNA degradation.</text>
</comment>
<keyword evidence="8 12" id="KW-0460">Magnesium</keyword>
<dbReference type="GeneID" id="66951087"/>
<comment type="cofactor">
    <cofactor evidence="15">
        <name>Mg(2+)</name>
        <dbReference type="ChEBI" id="CHEBI:18420"/>
    </cofactor>
    <text evidence="15">Mg(2+) is required for catalysis and for stabilizing the dimer.</text>
</comment>
<dbReference type="Gene3D" id="3.20.20.120">
    <property type="entry name" value="Enolase-like C-terminal domain"/>
    <property type="match status" value="1"/>
</dbReference>
<accession>A0A2A5T6H5</accession>
<dbReference type="FunFam" id="3.30.390.10:FF:000001">
    <property type="entry name" value="Enolase"/>
    <property type="match status" value="1"/>
</dbReference>
<comment type="similarity">
    <text evidence="2 12">Belongs to the enolase family.</text>
</comment>
<comment type="subcellular location">
    <subcellularLocation>
        <location evidence="12">Cytoplasm</location>
    </subcellularLocation>
    <subcellularLocation>
        <location evidence="12">Secreted</location>
    </subcellularLocation>
    <subcellularLocation>
        <location evidence="12">Cell surface</location>
    </subcellularLocation>
    <text evidence="12">Fractions of enolase are present in both the cytoplasm and on the cell surface.</text>
</comment>
<dbReference type="SMART" id="SM01193">
    <property type="entry name" value="Enolase_N"/>
    <property type="match status" value="1"/>
</dbReference>
<dbReference type="PRINTS" id="PR00148">
    <property type="entry name" value="ENOLASE"/>
</dbReference>
<feature type="binding site" evidence="14">
    <location>
        <position position="318"/>
    </location>
    <ligand>
        <name>substrate</name>
    </ligand>
</feature>
<dbReference type="SFLD" id="SFLDS00001">
    <property type="entry name" value="Enolase"/>
    <property type="match status" value="1"/>
</dbReference>
<gene>
    <name evidence="12" type="primary">eno</name>
    <name evidence="18" type="ORF">BTN49_0659</name>
</gene>
<evidence type="ECO:0000313" key="19">
    <source>
        <dbReference type="Proteomes" id="UP000219020"/>
    </source>
</evidence>
<comment type="cofactor">
    <cofactor evidence="12">
        <name>Mg(2+)</name>
        <dbReference type="ChEBI" id="CHEBI:18420"/>
    </cofactor>
    <text evidence="12">Binds a second Mg(2+) ion via substrate during catalysis.</text>
</comment>
<evidence type="ECO:0000256" key="11">
    <source>
        <dbReference type="ARBA" id="ARBA00045763"/>
    </source>
</evidence>
<dbReference type="SUPFAM" id="SSF54826">
    <property type="entry name" value="Enolase N-terminal domain-like"/>
    <property type="match status" value="1"/>
</dbReference>
<sequence>MFKIIKVLGREIIDSRGNPTVEAEVHLEGGFVGMAASPSGASTGAREALELRDGDNSRFLGKGVLKAIEAVNGEIANTLRGKDATRQAEIDQIMIDLDGTENKSRFGANAILAVSLANAKAAAAAKNIPLYEHIADLNDTPNVFSMPLPMMNIINGGKHADNNVDIQEFMIQPVGAKTLREAVRMGSEIFHSLSKVLISKGMNTSVGDEGGFAPNLKSNADALLVIKEAVESIGYELGQDVTLAMDCAASEFYNEETGTYNLKGEGKTFTSEEFNHYLAGLVEKFPIISIEDGLDESDWAGFKHQTELLGDKIQLVGDDLFVTNTKILAEGIEKGITNSILIKFNQIGSLTETLAAIKMAKDAGYTTVISHRSGETEDATIADLAVGTAAGQIKTGSMSRSDRVAKYNQLIRIEEALGVLAPFYGRKEVKGQV</sequence>
<comment type="caution">
    <text evidence="18">The sequence shown here is derived from an EMBL/GenBank/DDBJ whole genome shotgun (WGS) entry which is preliminary data.</text>
</comment>
<feature type="binding site" evidence="12">
    <location>
        <position position="167"/>
    </location>
    <ligand>
        <name>(2R)-2-phosphoglycerate</name>
        <dbReference type="ChEBI" id="CHEBI:58289"/>
    </ligand>
</feature>
<evidence type="ECO:0000256" key="7">
    <source>
        <dbReference type="ARBA" id="ARBA00022723"/>
    </source>
</evidence>
<name>A0A2A5T6H5_9GAMM</name>
<feature type="active site" description="Proton acceptor" evidence="12 13">
    <location>
        <position position="343"/>
    </location>
</feature>
<dbReference type="InterPro" id="IPR020811">
    <property type="entry name" value="Enolase_N"/>
</dbReference>
<dbReference type="SFLD" id="SFLDG00178">
    <property type="entry name" value="enolase"/>
    <property type="match status" value="1"/>
</dbReference>
<feature type="binding site" evidence="12 15">
    <location>
        <position position="246"/>
    </location>
    <ligand>
        <name>Mg(2+)</name>
        <dbReference type="ChEBI" id="CHEBI:18420"/>
    </ligand>
</feature>
<evidence type="ECO:0000256" key="8">
    <source>
        <dbReference type="ARBA" id="ARBA00022842"/>
    </source>
</evidence>
<feature type="binding site" evidence="12">
    <location>
        <position position="373"/>
    </location>
    <ligand>
        <name>(2R)-2-phosphoglycerate</name>
        <dbReference type="ChEBI" id="CHEBI:58289"/>
    </ligand>
</feature>
<feature type="binding site" evidence="12">
    <location>
        <position position="394"/>
    </location>
    <ligand>
        <name>(2R)-2-phosphoglycerate</name>
        <dbReference type="ChEBI" id="CHEBI:58289"/>
    </ligand>
</feature>
<evidence type="ECO:0000259" key="17">
    <source>
        <dbReference type="SMART" id="SM01193"/>
    </source>
</evidence>
<dbReference type="GO" id="GO:0000015">
    <property type="term" value="C:phosphopyruvate hydratase complex"/>
    <property type="evidence" value="ECO:0007669"/>
    <property type="project" value="InterPro"/>
</dbReference>
<organism evidence="18 19">
    <name type="scientific">Candidatus Enterovibrio escicola</name>
    <dbReference type="NCBI Taxonomy" id="1927127"/>
    <lineage>
        <taxon>Bacteria</taxon>
        <taxon>Pseudomonadati</taxon>
        <taxon>Pseudomonadota</taxon>
        <taxon>Gammaproteobacteria</taxon>
        <taxon>Vibrionales</taxon>
        <taxon>Vibrionaceae</taxon>
        <taxon>Enterovibrio</taxon>
    </lineage>
</organism>
<dbReference type="InterPro" id="IPR036849">
    <property type="entry name" value="Enolase-like_C_sf"/>
</dbReference>
<proteinExistence type="inferred from homology"/>
<dbReference type="PROSITE" id="PS00164">
    <property type="entry name" value="ENOLASE"/>
    <property type="match status" value="1"/>
</dbReference>
<comment type="catalytic activity">
    <reaction evidence="12">
        <text>(2R)-2-phosphoglycerate = phosphoenolpyruvate + H2O</text>
        <dbReference type="Rhea" id="RHEA:10164"/>
        <dbReference type="ChEBI" id="CHEBI:15377"/>
        <dbReference type="ChEBI" id="CHEBI:58289"/>
        <dbReference type="ChEBI" id="CHEBI:58702"/>
        <dbReference type="EC" id="4.2.1.11"/>
    </reaction>
</comment>
<dbReference type="GO" id="GO:0006096">
    <property type="term" value="P:glycolytic process"/>
    <property type="evidence" value="ECO:0007669"/>
    <property type="project" value="UniProtKB-UniRule"/>
</dbReference>
<feature type="binding site" evidence="14">
    <location>
        <position position="291"/>
    </location>
    <ligand>
        <name>substrate</name>
    </ligand>
</feature>
<comment type="function">
    <text evidence="11 12">Catalyzes the reversible conversion of 2-phosphoglycerate (2-PG) into phosphoenolpyruvate (PEP). It is essential for the degradation of carbohydrates via glycolysis.</text>
</comment>
<dbReference type="PIRSF" id="PIRSF001400">
    <property type="entry name" value="Enolase"/>
    <property type="match status" value="1"/>
</dbReference>
<dbReference type="PANTHER" id="PTHR11902">
    <property type="entry name" value="ENOLASE"/>
    <property type="match status" value="1"/>
</dbReference>
<comment type="pathway">
    <text evidence="1 12">Carbohydrate degradation; glycolysis; pyruvate from D-glyceraldehyde 3-phosphate: step 4/5.</text>
</comment>
<keyword evidence="7 12" id="KW-0479">Metal-binding</keyword>
<feature type="binding site" evidence="12">
    <location>
        <position position="343"/>
    </location>
    <ligand>
        <name>(2R)-2-phosphoglycerate</name>
        <dbReference type="ChEBI" id="CHEBI:58289"/>
    </ligand>
</feature>
<dbReference type="InterPro" id="IPR020809">
    <property type="entry name" value="Enolase_CS"/>
</dbReference>
<dbReference type="UniPathway" id="UPA00109">
    <property type="reaction ID" value="UER00187"/>
</dbReference>
<evidence type="ECO:0000256" key="5">
    <source>
        <dbReference type="ARBA" id="ARBA00022490"/>
    </source>
</evidence>
<dbReference type="PANTHER" id="PTHR11902:SF1">
    <property type="entry name" value="ENOLASE"/>
    <property type="match status" value="1"/>
</dbReference>
<protein>
    <recommendedName>
        <fullName evidence="4 12">Enolase</fullName>
        <ecNumber evidence="3 12">4.2.1.11</ecNumber>
    </recommendedName>
    <alternativeName>
        <fullName evidence="12">2-phospho-D-glycerate hydro-lyase</fullName>
    </alternativeName>
    <alternativeName>
        <fullName evidence="12">2-phosphoglycerate dehydratase</fullName>
    </alternativeName>
</protein>
<feature type="binding site" evidence="14">
    <location>
        <position position="159"/>
    </location>
    <ligand>
        <name>substrate</name>
    </ligand>
</feature>
<dbReference type="GO" id="GO:0005576">
    <property type="term" value="C:extracellular region"/>
    <property type="evidence" value="ECO:0007669"/>
    <property type="project" value="UniProtKB-SubCell"/>
</dbReference>
<dbReference type="InterPro" id="IPR000941">
    <property type="entry name" value="Enolase"/>
</dbReference>
<dbReference type="HAMAP" id="MF_00318">
    <property type="entry name" value="Enolase"/>
    <property type="match status" value="1"/>
</dbReference>
<dbReference type="RefSeq" id="WP_097355913.1">
    <property type="nucleotide sequence ID" value="NZ_CAWNJE010000005.1"/>
</dbReference>
<keyword evidence="19" id="KW-1185">Reference proteome</keyword>
<feature type="binding site" evidence="12">
    <location>
        <position position="372"/>
    </location>
    <ligand>
        <name>(2R)-2-phosphoglycerate</name>
        <dbReference type="ChEBI" id="CHEBI:58289"/>
    </ligand>
</feature>
<evidence type="ECO:0000256" key="1">
    <source>
        <dbReference type="ARBA" id="ARBA00005031"/>
    </source>
</evidence>
<evidence type="ECO:0000256" key="12">
    <source>
        <dbReference type="HAMAP-Rule" id="MF_00318"/>
    </source>
</evidence>
<feature type="binding site" evidence="14">
    <location>
        <position position="168"/>
    </location>
    <ligand>
        <name>substrate</name>
    </ligand>
</feature>
<dbReference type="Pfam" id="PF03952">
    <property type="entry name" value="Enolase_N"/>
    <property type="match status" value="1"/>
</dbReference>
<evidence type="ECO:0000313" key="18">
    <source>
        <dbReference type="EMBL" id="PCS23690.1"/>
    </source>
</evidence>
<feature type="binding site" evidence="14">
    <location>
        <position position="394"/>
    </location>
    <ligand>
        <name>substrate</name>
    </ligand>
</feature>
<evidence type="ECO:0000256" key="9">
    <source>
        <dbReference type="ARBA" id="ARBA00023152"/>
    </source>
</evidence>
<evidence type="ECO:0000259" key="16">
    <source>
        <dbReference type="SMART" id="SM01192"/>
    </source>
</evidence>
<evidence type="ECO:0000256" key="14">
    <source>
        <dbReference type="PIRSR" id="PIRSR001400-2"/>
    </source>
</evidence>
<dbReference type="OrthoDB" id="9804716at2"/>
<feature type="binding site" evidence="12 15">
    <location>
        <position position="318"/>
    </location>
    <ligand>
        <name>Mg(2+)</name>
        <dbReference type="ChEBI" id="CHEBI:18420"/>
    </ligand>
</feature>
<dbReference type="GO" id="GO:0009986">
    <property type="term" value="C:cell surface"/>
    <property type="evidence" value="ECO:0007669"/>
    <property type="project" value="UniProtKB-SubCell"/>
</dbReference>
<evidence type="ECO:0000256" key="10">
    <source>
        <dbReference type="ARBA" id="ARBA00023239"/>
    </source>
</evidence>
<evidence type="ECO:0000256" key="3">
    <source>
        <dbReference type="ARBA" id="ARBA00012058"/>
    </source>
</evidence>
<keyword evidence="9 12" id="KW-0324">Glycolysis</keyword>
<keyword evidence="5 12" id="KW-0963">Cytoplasm</keyword>
<dbReference type="SUPFAM" id="SSF51604">
    <property type="entry name" value="Enolase C-terminal domain-like"/>
    <property type="match status" value="1"/>
</dbReference>